<keyword evidence="2" id="KW-1185">Reference proteome</keyword>
<dbReference type="EMBL" id="KZ825477">
    <property type="protein sequence ID" value="PYI34279.1"/>
    <property type="molecule type" value="Genomic_DNA"/>
</dbReference>
<evidence type="ECO:0000313" key="1">
    <source>
        <dbReference type="EMBL" id="PYI34279.1"/>
    </source>
</evidence>
<name>A0A2V5IC91_9EURO</name>
<dbReference type="AlphaFoldDB" id="A0A2V5IC91"/>
<reference evidence="1 2" key="1">
    <citation type="submission" date="2018-02" db="EMBL/GenBank/DDBJ databases">
        <title>The genomes of Aspergillus section Nigri reveals drivers in fungal speciation.</title>
        <authorList>
            <consortium name="DOE Joint Genome Institute"/>
            <person name="Vesth T.C."/>
            <person name="Nybo J."/>
            <person name="Theobald S."/>
            <person name="Brandl J."/>
            <person name="Frisvad J.C."/>
            <person name="Nielsen K.F."/>
            <person name="Lyhne E.K."/>
            <person name="Kogle M.E."/>
            <person name="Kuo A."/>
            <person name="Riley R."/>
            <person name="Clum A."/>
            <person name="Nolan M."/>
            <person name="Lipzen A."/>
            <person name="Salamov A."/>
            <person name="Henrissat B."/>
            <person name="Wiebenga A."/>
            <person name="De vries R.P."/>
            <person name="Grigoriev I.V."/>
            <person name="Mortensen U.H."/>
            <person name="Andersen M.R."/>
            <person name="Baker S.E."/>
        </authorList>
    </citation>
    <scope>NUCLEOTIDE SEQUENCE [LARGE SCALE GENOMIC DNA]</scope>
    <source>
        <strain evidence="1 2">CBS 114.80</strain>
    </source>
</reference>
<dbReference type="Proteomes" id="UP000248817">
    <property type="component" value="Unassembled WGS sequence"/>
</dbReference>
<sequence length="163" mass="17749">MPLDLLYYGSPGRILSMRLCRILSINTSAILRRTTANRSLPSSNPDSPCPALVVKLPSASQAPLQYSALRCGNRMLSLMWLVGKGSPPETLLSCGVVNVNAIAVCDFRSKKTPASHVALHLLNRPCTLRELVHIACMMRVVILVEIENTLSNSSFLYSSQLGP</sequence>
<accession>A0A2V5IC91</accession>
<evidence type="ECO:0000313" key="2">
    <source>
        <dbReference type="Proteomes" id="UP000248817"/>
    </source>
</evidence>
<gene>
    <name evidence="1" type="ORF">BP00DRAFT_75184</name>
</gene>
<organism evidence="1 2">
    <name type="scientific">Aspergillus indologenus CBS 114.80</name>
    <dbReference type="NCBI Taxonomy" id="1450541"/>
    <lineage>
        <taxon>Eukaryota</taxon>
        <taxon>Fungi</taxon>
        <taxon>Dikarya</taxon>
        <taxon>Ascomycota</taxon>
        <taxon>Pezizomycotina</taxon>
        <taxon>Eurotiomycetes</taxon>
        <taxon>Eurotiomycetidae</taxon>
        <taxon>Eurotiales</taxon>
        <taxon>Aspergillaceae</taxon>
        <taxon>Aspergillus</taxon>
        <taxon>Aspergillus subgen. Circumdati</taxon>
    </lineage>
</organism>
<protein>
    <submittedName>
        <fullName evidence="1">Uncharacterized protein</fullName>
    </submittedName>
</protein>
<proteinExistence type="predicted"/>